<dbReference type="SUPFAM" id="SSF52768">
    <property type="entry name" value="Arginase/deacetylase"/>
    <property type="match status" value="1"/>
</dbReference>
<reference evidence="3 4" key="1">
    <citation type="submission" date="2017-02" db="EMBL/GenBank/DDBJ databases">
        <title>Genomes of Trichoderma spp. with biocontrol activity.</title>
        <authorList>
            <person name="Gardiner D."/>
            <person name="Kazan K."/>
            <person name="Vos C."/>
            <person name="Harvey P."/>
        </authorList>
    </citation>
    <scope>NUCLEOTIDE SEQUENCE [LARGE SCALE GENOMIC DNA]</scope>
    <source>
        <strain evidence="3 4">A5MH</strain>
    </source>
</reference>
<dbReference type="InterPro" id="IPR023801">
    <property type="entry name" value="His_deacetylse_dom"/>
</dbReference>
<evidence type="ECO:0000256" key="1">
    <source>
        <dbReference type="SAM" id="MobiDB-lite"/>
    </source>
</evidence>
<feature type="compositionally biased region" description="Basic and acidic residues" evidence="1">
    <location>
        <begin position="725"/>
        <end position="755"/>
    </location>
</feature>
<dbReference type="InterPro" id="IPR053244">
    <property type="entry name" value="HDAC_HD_type_1"/>
</dbReference>
<feature type="region of interest" description="Disordered" evidence="1">
    <location>
        <begin position="707"/>
        <end position="900"/>
    </location>
</feature>
<proteinExistence type="predicted"/>
<dbReference type="Pfam" id="PF00850">
    <property type="entry name" value="Hist_deacetyl"/>
    <property type="match status" value="1"/>
</dbReference>
<dbReference type="GO" id="GO:0005634">
    <property type="term" value="C:nucleus"/>
    <property type="evidence" value="ECO:0007669"/>
    <property type="project" value="TreeGrafter"/>
</dbReference>
<feature type="compositionally biased region" description="Polar residues" evidence="1">
    <location>
        <begin position="954"/>
        <end position="965"/>
    </location>
</feature>
<protein>
    <recommendedName>
        <fullName evidence="2">Histone deacetylase domain-containing protein</fullName>
    </recommendedName>
</protein>
<dbReference type="PANTHER" id="PTHR47558:SF1">
    <property type="entry name" value="HISTONE DEACETYLASE HOS3"/>
    <property type="match status" value="1"/>
</dbReference>
<feature type="region of interest" description="Disordered" evidence="1">
    <location>
        <begin position="95"/>
        <end position="115"/>
    </location>
</feature>
<feature type="compositionally biased region" description="Low complexity" evidence="1">
    <location>
        <begin position="1"/>
        <end position="34"/>
    </location>
</feature>
<dbReference type="GO" id="GO:0010468">
    <property type="term" value="P:regulation of gene expression"/>
    <property type="evidence" value="ECO:0007669"/>
    <property type="project" value="UniProtKB-ARBA"/>
</dbReference>
<feature type="compositionally biased region" description="Polar residues" evidence="1">
    <location>
        <begin position="806"/>
        <end position="824"/>
    </location>
</feature>
<sequence>MSSPPNAAPPRRAAPASSGDDAQSLSQLSLSLSLTPGPRSPGLPASPSTPLPLNASSRHASPSSRGTPTPSLSPSGRESRAGTPTLVRKASMNSLHSANGAGPSRSLSRRSSLGQVVSPGLRASFGMPSFEPEWRPPLTPNSVASGHFKDELEAHHGPVSTLHTETVVILNDAVYGHRFSRPRTPKSALSTIVERPERIKASVLGVSTAYVRLGERHSDGAMPILPKGNVHLLPSIPFRIHKTDRRLPLLSPAVTNVHGTKWMEELKTMCESAEEVLARGGKELQRPTITRGPDHAAPEKLHEGDLYLCPESLDAIEGALGAVCEGVDAVFSAGPRRAFVAVRPPGHHCSDNLPSGFCWVNNVHVGIMHGILNHGLTHAAIIDFDLHHGDGSQSIAWAHNSRAMAATKNHAAWKKTSIGYFSLHDINSYPCENGDDDKIKNASICIENAHGQNVWNTHLQPWKTVEDFWDLYETKYTILLDKARSYLKGQAEKLQDAGLSPRAVIFLSAGFDASEWEGAGMQRHKVNVPTEFYARLTQDVVRLAAEEGLAVDGRIVSVLEGGYSDRALTAGIFSHISGLVGKQNLPRQGGFPFTDGAYDEDGERVVPPLGSINPYDPSWWAADQLEKLEATVAQFDATPKKPRLSPTPTYCSPTHASTARAVNPLKMQRSMSSLINRSTASSRSPSPSPPDVSWMVAAKELSKLLIPRDRQTESATFEDLNPEAGRVRRERALSGATELDRPTSRMSLRERKPRAIDPIQEQEETRQMKDRGKPAAVSTIAAEKATARGQTPQPLVGLVPKKSSRRLTTSSVAPTQQRSVSRTLPINEELPLRPSTSAGPASGRPLSIADSSSQNLRPSGRITVSRSRPTTAHGEPALRSPMLEAGREAAAERAPQSAASRLDATIDDMDKITKGIKKIKINLITQSQKEAREKARLEAEQAQAAAAAAVAKSPRTSSASTNRSVESGGLKTPNSTSDRRSIVSATSPDSTMPALTSESGLSTPNMEHFTPRTISPEARQPVPNMSSPRSSQAAEEISESFVPYQPGGPPPVPVASQEPLKWLPPTIPPGASAAAPTLKKKNSTLFQYGGSGSIPFAPRLANQPTTSSQPKVQRKPSGPVRGVPRSPPKK</sequence>
<feature type="compositionally biased region" description="Polar residues" evidence="1">
    <location>
        <begin position="983"/>
        <end position="1005"/>
    </location>
</feature>
<evidence type="ECO:0000313" key="4">
    <source>
        <dbReference type="Proteomes" id="UP000236546"/>
    </source>
</evidence>
<feature type="compositionally biased region" description="Polar residues" evidence="1">
    <location>
        <begin position="1023"/>
        <end position="1033"/>
    </location>
</feature>
<dbReference type="PRINTS" id="PR01270">
    <property type="entry name" value="HDASUPER"/>
</dbReference>
<dbReference type="Gene3D" id="3.40.800.20">
    <property type="entry name" value="Histone deacetylase domain"/>
    <property type="match status" value="1"/>
</dbReference>
<evidence type="ECO:0000259" key="2">
    <source>
        <dbReference type="Pfam" id="PF00850"/>
    </source>
</evidence>
<dbReference type="AlphaFoldDB" id="A0A2K0SVW8"/>
<organism evidence="3 4">
    <name type="scientific">Trichoderma gamsii</name>
    <dbReference type="NCBI Taxonomy" id="398673"/>
    <lineage>
        <taxon>Eukaryota</taxon>
        <taxon>Fungi</taxon>
        <taxon>Dikarya</taxon>
        <taxon>Ascomycota</taxon>
        <taxon>Pezizomycotina</taxon>
        <taxon>Sordariomycetes</taxon>
        <taxon>Hypocreomycetidae</taxon>
        <taxon>Hypocreales</taxon>
        <taxon>Hypocreaceae</taxon>
        <taxon>Trichoderma</taxon>
    </lineage>
</organism>
<feature type="compositionally biased region" description="Low complexity" evidence="1">
    <location>
        <begin position="942"/>
        <end position="952"/>
    </location>
</feature>
<gene>
    <name evidence="3" type="ORF">TGAMA5MH_10662</name>
</gene>
<feature type="compositionally biased region" description="Polar residues" evidence="1">
    <location>
        <begin position="1102"/>
        <end position="1111"/>
    </location>
</feature>
<dbReference type="FunFam" id="3.40.800.20:FF:000011">
    <property type="entry name" value="Histone deacetylase HOS3"/>
    <property type="match status" value="1"/>
</dbReference>
<evidence type="ECO:0000313" key="3">
    <source>
        <dbReference type="EMBL" id="PNP37428.1"/>
    </source>
</evidence>
<dbReference type="InterPro" id="IPR037138">
    <property type="entry name" value="His_deacetylse_dom_sf"/>
</dbReference>
<dbReference type="EMBL" id="MTYH01000144">
    <property type="protein sequence ID" value="PNP37428.1"/>
    <property type="molecule type" value="Genomic_DNA"/>
</dbReference>
<dbReference type="InterPro" id="IPR000286">
    <property type="entry name" value="HDACs"/>
</dbReference>
<feature type="compositionally biased region" description="Polar residues" evidence="1">
    <location>
        <begin position="54"/>
        <end position="76"/>
    </location>
</feature>
<feature type="domain" description="Histone deacetylase" evidence="2">
    <location>
        <begin position="253"/>
        <end position="577"/>
    </location>
</feature>
<dbReference type="Proteomes" id="UP000236546">
    <property type="component" value="Unassembled WGS sequence"/>
</dbReference>
<feature type="region of interest" description="Disordered" evidence="1">
    <location>
        <begin position="942"/>
        <end position="1130"/>
    </location>
</feature>
<feature type="compositionally biased region" description="Low complexity" evidence="1">
    <location>
        <begin position="104"/>
        <end position="113"/>
    </location>
</feature>
<feature type="region of interest" description="Disordered" evidence="1">
    <location>
        <begin position="672"/>
        <end position="693"/>
    </location>
</feature>
<feature type="compositionally biased region" description="Basic and acidic residues" evidence="1">
    <location>
        <begin position="763"/>
        <end position="773"/>
    </location>
</feature>
<dbReference type="InterPro" id="IPR023696">
    <property type="entry name" value="Ureohydrolase_dom_sf"/>
</dbReference>
<feature type="compositionally biased region" description="Polar residues" evidence="1">
    <location>
        <begin position="849"/>
        <end position="870"/>
    </location>
</feature>
<dbReference type="CDD" id="cd09998">
    <property type="entry name" value="HDAC_Hos3"/>
    <property type="match status" value="1"/>
</dbReference>
<dbReference type="GO" id="GO:0004407">
    <property type="term" value="F:histone deacetylase activity"/>
    <property type="evidence" value="ECO:0007669"/>
    <property type="project" value="TreeGrafter"/>
</dbReference>
<dbReference type="PANTHER" id="PTHR47558">
    <property type="entry name" value="HISTONE DEACETYLASE HOS3"/>
    <property type="match status" value="1"/>
</dbReference>
<name>A0A2K0SVW8_9HYPO</name>
<dbReference type="OrthoDB" id="5232919at2759"/>
<comment type="caution">
    <text evidence="3">The sequence shown here is derived from an EMBL/GenBank/DDBJ whole genome shotgun (WGS) entry which is preliminary data.</text>
</comment>
<feature type="region of interest" description="Disordered" evidence="1">
    <location>
        <begin position="1"/>
        <end position="83"/>
    </location>
</feature>
<accession>A0A2K0SVW8</accession>